<sequence length="174" mass="20244">MRVVIVSSPDAATQFLKTQSFSQVKPHQYLKRSDLYEFLDRLLLTRLPLPLRRFWTEEDLVVPDRRINGRFEFTIGGMLSRNQAFRVVRLARQYVMGVMGHASVIGYFVAIERGAGSSERTATDLRVTELTRVWVCISEEWRWSDSYMGKEMTQRSKKQWLKAGNSREFAMVGD</sequence>
<accession>A0AAV9C2G8</accession>
<organism evidence="1 2">
    <name type="scientific">Acorus calamus</name>
    <name type="common">Sweet flag</name>
    <dbReference type="NCBI Taxonomy" id="4465"/>
    <lineage>
        <taxon>Eukaryota</taxon>
        <taxon>Viridiplantae</taxon>
        <taxon>Streptophyta</taxon>
        <taxon>Embryophyta</taxon>
        <taxon>Tracheophyta</taxon>
        <taxon>Spermatophyta</taxon>
        <taxon>Magnoliopsida</taxon>
        <taxon>Liliopsida</taxon>
        <taxon>Acoraceae</taxon>
        <taxon>Acorus</taxon>
    </lineage>
</organism>
<keyword evidence="2" id="KW-1185">Reference proteome</keyword>
<gene>
    <name evidence="1" type="ORF">QJS10_CPB21g01314</name>
</gene>
<name>A0AAV9C2G8_ACOCL</name>
<dbReference type="AlphaFoldDB" id="A0AAV9C2G8"/>
<dbReference type="Proteomes" id="UP001180020">
    <property type="component" value="Unassembled WGS sequence"/>
</dbReference>
<protein>
    <submittedName>
        <fullName evidence="1">Uncharacterized protein</fullName>
    </submittedName>
</protein>
<comment type="caution">
    <text evidence="1">The sequence shown here is derived from an EMBL/GenBank/DDBJ whole genome shotgun (WGS) entry which is preliminary data.</text>
</comment>
<evidence type="ECO:0000313" key="2">
    <source>
        <dbReference type="Proteomes" id="UP001180020"/>
    </source>
</evidence>
<dbReference type="EMBL" id="JAUJYO010000021">
    <property type="protein sequence ID" value="KAK1283300.1"/>
    <property type="molecule type" value="Genomic_DNA"/>
</dbReference>
<evidence type="ECO:0000313" key="1">
    <source>
        <dbReference type="EMBL" id="KAK1283300.1"/>
    </source>
</evidence>
<reference evidence="1" key="1">
    <citation type="journal article" date="2023" name="Nat. Commun.">
        <title>Diploid and tetraploid genomes of Acorus and the evolution of monocots.</title>
        <authorList>
            <person name="Ma L."/>
            <person name="Liu K.W."/>
            <person name="Li Z."/>
            <person name="Hsiao Y.Y."/>
            <person name="Qi Y."/>
            <person name="Fu T."/>
            <person name="Tang G.D."/>
            <person name="Zhang D."/>
            <person name="Sun W.H."/>
            <person name="Liu D.K."/>
            <person name="Li Y."/>
            <person name="Chen G.Z."/>
            <person name="Liu X.D."/>
            <person name="Liao X.Y."/>
            <person name="Jiang Y.T."/>
            <person name="Yu X."/>
            <person name="Hao Y."/>
            <person name="Huang J."/>
            <person name="Zhao X.W."/>
            <person name="Ke S."/>
            <person name="Chen Y.Y."/>
            <person name="Wu W.L."/>
            <person name="Hsu J.L."/>
            <person name="Lin Y.F."/>
            <person name="Huang M.D."/>
            <person name="Li C.Y."/>
            <person name="Huang L."/>
            <person name="Wang Z.W."/>
            <person name="Zhao X."/>
            <person name="Zhong W.Y."/>
            <person name="Peng D.H."/>
            <person name="Ahmad S."/>
            <person name="Lan S."/>
            <person name="Zhang J.S."/>
            <person name="Tsai W.C."/>
            <person name="Van de Peer Y."/>
            <person name="Liu Z.J."/>
        </authorList>
    </citation>
    <scope>NUCLEOTIDE SEQUENCE</scope>
    <source>
        <strain evidence="1">CP</strain>
    </source>
</reference>
<proteinExistence type="predicted"/>
<reference evidence="1" key="2">
    <citation type="submission" date="2023-06" db="EMBL/GenBank/DDBJ databases">
        <authorList>
            <person name="Ma L."/>
            <person name="Liu K.-W."/>
            <person name="Li Z."/>
            <person name="Hsiao Y.-Y."/>
            <person name="Qi Y."/>
            <person name="Fu T."/>
            <person name="Tang G."/>
            <person name="Zhang D."/>
            <person name="Sun W.-H."/>
            <person name="Liu D.-K."/>
            <person name="Li Y."/>
            <person name="Chen G.-Z."/>
            <person name="Liu X.-D."/>
            <person name="Liao X.-Y."/>
            <person name="Jiang Y.-T."/>
            <person name="Yu X."/>
            <person name="Hao Y."/>
            <person name="Huang J."/>
            <person name="Zhao X.-W."/>
            <person name="Ke S."/>
            <person name="Chen Y.-Y."/>
            <person name="Wu W.-L."/>
            <person name="Hsu J.-L."/>
            <person name="Lin Y.-F."/>
            <person name="Huang M.-D."/>
            <person name="Li C.-Y."/>
            <person name="Huang L."/>
            <person name="Wang Z.-W."/>
            <person name="Zhao X."/>
            <person name="Zhong W.-Y."/>
            <person name="Peng D.-H."/>
            <person name="Ahmad S."/>
            <person name="Lan S."/>
            <person name="Zhang J.-S."/>
            <person name="Tsai W.-C."/>
            <person name="Van De Peer Y."/>
            <person name="Liu Z.-J."/>
        </authorList>
    </citation>
    <scope>NUCLEOTIDE SEQUENCE</scope>
    <source>
        <strain evidence="1">CP</strain>
        <tissue evidence="1">Leaves</tissue>
    </source>
</reference>